<reference evidence="4" key="1">
    <citation type="submission" date="2019-04" db="EMBL/GenBank/DDBJ databases">
        <title>Friends and foes A comparative genomics studyof 23 Aspergillus species from section Flavi.</title>
        <authorList>
            <consortium name="DOE Joint Genome Institute"/>
            <person name="Kjaerbolling I."/>
            <person name="Vesth T."/>
            <person name="Frisvad J.C."/>
            <person name="Nybo J.L."/>
            <person name="Theobald S."/>
            <person name="Kildgaard S."/>
            <person name="Isbrandt T."/>
            <person name="Kuo A."/>
            <person name="Sato A."/>
            <person name="Lyhne E.K."/>
            <person name="Kogle M.E."/>
            <person name="Wiebenga A."/>
            <person name="Kun R.S."/>
            <person name="Lubbers R.J."/>
            <person name="Makela M.R."/>
            <person name="Barry K."/>
            <person name="Chovatia M."/>
            <person name="Clum A."/>
            <person name="Daum C."/>
            <person name="Haridas S."/>
            <person name="He G."/>
            <person name="LaButti K."/>
            <person name="Lipzen A."/>
            <person name="Mondo S."/>
            <person name="Riley R."/>
            <person name="Salamov A."/>
            <person name="Simmons B.A."/>
            <person name="Magnuson J.K."/>
            <person name="Henrissat B."/>
            <person name="Mortensen U.H."/>
            <person name="Larsen T.O."/>
            <person name="Devries R.P."/>
            <person name="Grigoriev I.V."/>
            <person name="Machida M."/>
            <person name="Baker S.E."/>
            <person name="Andersen M.R."/>
        </authorList>
    </citation>
    <scope>NUCLEOTIDE SEQUENCE [LARGE SCALE GENOMIC DNA]</scope>
    <source>
        <strain evidence="4">CBS 553.77</strain>
    </source>
</reference>
<dbReference type="Proteomes" id="UP000327118">
    <property type="component" value="Unassembled WGS sequence"/>
</dbReference>
<feature type="domain" description="F-box" evidence="2">
    <location>
        <begin position="10"/>
        <end position="55"/>
    </location>
</feature>
<dbReference type="AlphaFoldDB" id="A0A5N6YVK1"/>
<dbReference type="EMBL" id="ML739300">
    <property type="protein sequence ID" value="KAE8349502.1"/>
    <property type="molecule type" value="Genomic_DNA"/>
</dbReference>
<evidence type="ECO:0000313" key="4">
    <source>
        <dbReference type="Proteomes" id="UP000327118"/>
    </source>
</evidence>
<evidence type="ECO:0000259" key="2">
    <source>
        <dbReference type="PROSITE" id="PS50181"/>
    </source>
</evidence>
<dbReference type="PROSITE" id="PS50181">
    <property type="entry name" value="FBOX"/>
    <property type="match status" value="1"/>
</dbReference>
<organism evidence="3 4">
    <name type="scientific">Aspergillus coremiiformis</name>
    <dbReference type="NCBI Taxonomy" id="138285"/>
    <lineage>
        <taxon>Eukaryota</taxon>
        <taxon>Fungi</taxon>
        <taxon>Dikarya</taxon>
        <taxon>Ascomycota</taxon>
        <taxon>Pezizomycotina</taxon>
        <taxon>Eurotiomycetes</taxon>
        <taxon>Eurotiomycetidae</taxon>
        <taxon>Eurotiales</taxon>
        <taxon>Aspergillaceae</taxon>
        <taxon>Aspergillus</taxon>
        <taxon>Aspergillus subgen. Circumdati</taxon>
    </lineage>
</organism>
<protein>
    <recommendedName>
        <fullName evidence="2">F-box domain-containing protein</fullName>
    </recommendedName>
</protein>
<gene>
    <name evidence="3" type="ORF">BDV28DRAFT_141098</name>
</gene>
<proteinExistence type="predicted"/>
<feature type="signal peptide" evidence="1">
    <location>
        <begin position="1"/>
        <end position="21"/>
    </location>
</feature>
<sequence length="364" mass="41820">MAMANRKFPSLPLSLLPLVVLHEIIGYLDHSTLRSLARASDRLESVFAPEIFKSVSLEFSEQDFTFLYMLAGSGLAKYVKTLQYNASTLLHPDLSDAEKFYEVLFTPEDYVNSQSQGLWSTNPYCTHYYDIQPFLLEQLAKQSKVVYSQADSLTLDYALPKLSNLEKFIFRFEPHVAFHEHPACFWDMQGTFRRHWTSTFQPMCAREPRMASIRSLELFLGAATMEPMDLDLIRPLLQNVEELHLHEFRTFEFIADHIKIRSLKALRLTTVTGLRLGALEAFCRRHRESLRGLHLADIQGHFNPMILEDLQDFRRIGQACPFEEVTVSVHNYLHGATEQPEIVEALLLGGVKDVDPIKTGFIYS</sequence>
<dbReference type="InterPro" id="IPR001810">
    <property type="entry name" value="F-box_dom"/>
</dbReference>
<feature type="chain" id="PRO_5024947810" description="F-box domain-containing protein" evidence="1">
    <location>
        <begin position="22"/>
        <end position="364"/>
    </location>
</feature>
<evidence type="ECO:0000256" key="1">
    <source>
        <dbReference type="SAM" id="SignalP"/>
    </source>
</evidence>
<keyword evidence="4" id="KW-1185">Reference proteome</keyword>
<name>A0A5N6YVK1_9EURO</name>
<evidence type="ECO:0000313" key="3">
    <source>
        <dbReference type="EMBL" id="KAE8349502.1"/>
    </source>
</evidence>
<keyword evidence="1" id="KW-0732">Signal</keyword>
<accession>A0A5N6YVK1</accession>